<dbReference type="GeneID" id="109484227"/>
<dbReference type="AlphaFoldDB" id="A0A6P5AIR3"/>
<evidence type="ECO:0000313" key="3">
    <source>
        <dbReference type="RefSeq" id="XP_019643046.1"/>
    </source>
</evidence>
<dbReference type="RefSeq" id="XP_019643047.1">
    <property type="nucleotide sequence ID" value="XM_019787488.1"/>
</dbReference>
<keyword evidence="1" id="KW-0812">Transmembrane</keyword>
<dbReference type="KEGG" id="bbel:109484227"/>
<keyword evidence="1" id="KW-1133">Transmembrane helix</keyword>
<dbReference type="InterPro" id="IPR053317">
    <property type="entry name" value="Tubulin_polyglutamylase"/>
</dbReference>
<dbReference type="Pfam" id="PF03133">
    <property type="entry name" value="TTL"/>
    <property type="match status" value="1"/>
</dbReference>
<evidence type="ECO:0000313" key="2">
    <source>
        <dbReference type="Proteomes" id="UP000515135"/>
    </source>
</evidence>
<feature type="transmembrane region" description="Helical" evidence="1">
    <location>
        <begin position="38"/>
        <end position="60"/>
    </location>
</feature>
<dbReference type="PROSITE" id="PS51221">
    <property type="entry name" value="TTL"/>
    <property type="match status" value="1"/>
</dbReference>
<dbReference type="OrthoDB" id="202825at2759"/>
<dbReference type="InterPro" id="IPR004344">
    <property type="entry name" value="TTL/TTLL_fam"/>
</dbReference>
<dbReference type="SUPFAM" id="SSF56059">
    <property type="entry name" value="Glutathione synthetase ATP-binding domain-like"/>
    <property type="match status" value="1"/>
</dbReference>
<reference evidence="3 4" key="1">
    <citation type="submission" date="2025-04" db="UniProtKB">
        <authorList>
            <consortium name="RefSeq"/>
        </authorList>
    </citation>
    <scope>IDENTIFICATION</scope>
    <source>
        <tissue evidence="3 4">Gonad</tissue>
    </source>
</reference>
<dbReference type="Proteomes" id="UP000515135">
    <property type="component" value="Unplaced"/>
</dbReference>
<keyword evidence="2" id="KW-1185">Reference proteome</keyword>
<gene>
    <name evidence="3 4" type="primary">LOC109484227</name>
</gene>
<evidence type="ECO:0000313" key="4">
    <source>
        <dbReference type="RefSeq" id="XP_019643047.1"/>
    </source>
</evidence>
<evidence type="ECO:0000256" key="1">
    <source>
        <dbReference type="SAM" id="Phobius"/>
    </source>
</evidence>
<sequence>MMLSRTLYGLEKKTDMPLFTRPDNIPGPALSRVAGGRISVINIVVVVLFFGICLTALNVYELRRLQNDHMSLHRDWSAAEGRTDRGVKDRPIAVIRGKRLESGYLNHVFAVFKRIGYERGLPESNWDVMWSHDYPFADPKVSPYLRNMKPHQKVNHWPGSGYITNKMSLATSDIHFIPKAFSLPHKKQELLKHAESNPKKMWVQKNNNHRGIKIRPLDQLDLTGESFVQEYVDKPFLVDGRKFDIGIYTVVTSIDPLRVYMYEEEVLFRYCPKDYHPFDPNDVDKYVVGDDYTPTWKMPSLKEAYNRLQYSHKEAWDHYVRSIGKDPSTVWRDVKASLREVVLAKEPQLVDALHSKYQSVRNFFEMVRFDFVIDEDLNIFLMEVNMSPNLSSAHTPPNKGMYEQIIFNLLSLVGVARSIPTSLEGSPEDQKDMLVCERDIQVYSDVCDSETCRSTTSCTNRVCKLCGHCLTPDWREHLKAAFLEHVGRRNFRRVCPVPMTQEEAGDTEVTSQSSLSEANWLMDYWYRGKCLQDPAWCT</sequence>
<accession>A0A6P5AIR3</accession>
<dbReference type="RefSeq" id="XP_019643046.1">
    <property type="nucleotide sequence ID" value="XM_019787487.1"/>
</dbReference>
<proteinExistence type="predicted"/>
<dbReference type="PANTHER" id="PTHR47113">
    <property type="entry name" value="LD09343P"/>
    <property type="match status" value="1"/>
</dbReference>
<protein>
    <submittedName>
        <fullName evidence="3 4">Tubulin polyglutamylase TTLL4-like</fullName>
    </submittedName>
</protein>
<dbReference type="PANTHER" id="PTHR47113:SF1">
    <property type="entry name" value="LD09343P"/>
    <property type="match status" value="1"/>
</dbReference>
<dbReference type="Gene3D" id="3.30.470.20">
    <property type="entry name" value="ATP-grasp fold, B domain"/>
    <property type="match status" value="1"/>
</dbReference>
<keyword evidence="1" id="KW-0472">Membrane</keyword>
<name>A0A6P5AIR3_BRABE</name>
<organism evidence="2 4">
    <name type="scientific">Branchiostoma belcheri</name>
    <name type="common">Amphioxus</name>
    <dbReference type="NCBI Taxonomy" id="7741"/>
    <lineage>
        <taxon>Eukaryota</taxon>
        <taxon>Metazoa</taxon>
        <taxon>Chordata</taxon>
        <taxon>Cephalochordata</taxon>
        <taxon>Leptocardii</taxon>
        <taxon>Amphioxiformes</taxon>
        <taxon>Branchiostomatidae</taxon>
        <taxon>Branchiostoma</taxon>
    </lineage>
</organism>